<evidence type="ECO:0000313" key="2">
    <source>
        <dbReference type="Proteomes" id="UP001159363"/>
    </source>
</evidence>
<sequence>MQGNVPPAVSQNIPKIRGDITKQCTFTVNSMTKIEPTQKSMYKLANNFAYYLTVRVSEKYAYTAWDKLDELGIVGPDNRDKLSNNRKTDEVILEVIRSHIKSFPVRELLLTYSNTKTLFRWEPINFSTILAKNVAQQKRYVLRNTRTRFFSPKKDQCVFCMQYNNASREEKVHLDVRYQNHIKNKQTSREMKRSDMEIALKNSQIRVCH</sequence>
<dbReference type="EMBL" id="JARBHB010000008">
    <property type="protein sequence ID" value="KAJ8877878.1"/>
    <property type="molecule type" value="Genomic_DNA"/>
</dbReference>
<keyword evidence="2" id="KW-1185">Reference proteome</keyword>
<dbReference type="Proteomes" id="UP001159363">
    <property type="component" value="Chromosome 7"/>
</dbReference>
<proteinExistence type="predicted"/>
<protein>
    <submittedName>
        <fullName evidence="1">Uncharacterized protein</fullName>
    </submittedName>
</protein>
<comment type="caution">
    <text evidence="1">The sequence shown here is derived from an EMBL/GenBank/DDBJ whole genome shotgun (WGS) entry which is preliminary data.</text>
</comment>
<evidence type="ECO:0000313" key="1">
    <source>
        <dbReference type="EMBL" id="KAJ8877878.1"/>
    </source>
</evidence>
<dbReference type="PANTHER" id="PTHR10773:SF19">
    <property type="match status" value="1"/>
</dbReference>
<organism evidence="1 2">
    <name type="scientific">Dryococelus australis</name>
    <dbReference type="NCBI Taxonomy" id="614101"/>
    <lineage>
        <taxon>Eukaryota</taxon>
        <taxon>Metazoa</taxon>
        <taxon>Ecdysozoa</taxon>
        <taxon>Arthropoda</taxon>
        <taxon>Hexapoda</taxon>
        <taxon>Insecta</taxon>
        <taxon>Pterygota</taxon>
        <taxon>Neoptera</taxon>
        <taxon>Polyneoptera</taxon>
        <taxon>Phasmatodea</taxon>
        <taxon>Verophasmatodea</taxon>
        <taxon>Anareolatae</taxon>
        <taxon>Phasmatidae</taxon>
        <taxon>Eurycanthinae</taxon>
        <taxon>Dryococelus</taxon>
    </lineage>
</organism>
<reference evidence="1 2" key="1">
    <citation type="submission" date="2023-02" db="EMBL/GenBank/DDBJ databases">
        <title>LHISI_Scaffold_Assembly.</title>
        <authorList>
            <person name="Stuart O.P."/>
            <person name="Cleave R."/>
            <person name="Magrath M.J.L."/>
            <person name="Mikheyev A.S."/>
        </authorList>
    </citation>
    <scope>NUCLEOTIDE SEQUENCE [LARGE SCALE GENOMIC DNA]</scope>
    <source>
        <strain evidence="1">Daus_M_001</strain>
        <tissue evidence="1">Leg muscle</tissue>
    </source>
</reference>
<dbReference type="PANTHER" id="PTHR10773">
    <property type="entry name" value="DNA-DIRECTED RNA POLYMERASES I, II, AND III SUBUNIT RPABC2"/>
    <property type="match status" value="1"/>
</dbReference>
<gene>
    <name evidence="1" type="ORF">PR048_022337</name>
</gene>
<accession>A0ABQ9H0R1</accession>
<name>A0ABQ9H0R1_9NEOP</name>